<dbReference type="EMBL" id="VZAZ01000009">
    <property type="protein sequence ID" value="MQO54643.1"/>
    <property type="molecule type" value="Genomic_DNA"/>
</dbReference>
<dbReference type="RefSeq" id="WP_153094256.1">
    <property type="nucleotide sequence ID" value="NZ_VZAK01000028.1"/>
</dbReference>
<accession>A0A6A7VIZ0</accession>
<feature type="domain" description="UvrD-like helicase C-terminal" evidence="2">
    <location>
        <begin position="462"/>
        <end position="502"/>
    </location>
</feature>
<protein>
    <submittedName>
        <fullName evidence="3">AAA family ATPase</fullName>
    </submittedName>
</protein>
<gene>
    <name evidence="3" type="ORF">F7D42_02745</name>
</gene>
<reference evidence="3 4" key="1">
    <citation type="submission" date="2019-09" db="EMBL/GenBank/DDBJ databases">
        <title>Distinct polysaccharide growth profiles of human intestinal Prevotella copri isolates.</title>
        <authorList>
            <person name="Fehlner-Peach H."/>
            <person name="Magnabosco C."/>
            <person name="Raghavan V."/>
            <person name="Scher J.U."/>
            <person name="Tett A."/>
            <person name="Cox L.M."/>
            <person name="Gottsegen C."/>
            <person name="Watters A."/>
            <person name="Wiltshire- Gordon J.D."/>
            <person name="Segata N."/>
            <person name="Bonneau R."/>
            <person name="Littman D.R."/>
        </authorList>
    </citation>
    <scope>NUCLEOTIDE SEQUENCE [LARGE SCALE GENOMIC DNA]</scope>
    <source>
        <strain evidence="3 4">BVe41219</strain>
    </source>
</reference>
<proteinExistence type="predicted"/>
<evidence type="ECO:0000313" key="3">
    <source>
        <dbReference type="EMBL" id="MQO54643.1"/>
    </source>
</evidence>
<dbReference type="SUPFAM" id="SSF52540">
    <property type="entry name" value="P-loop containing nucleoside triphosphate hydrolases"/>
    <property type="match status" value="2"/>
</dbReference>
<dbReference type="CDD" id="cd18809">
    <property type="entry name" value="SF1_C_RecD"/>
    <property type="match status" value="1"/>
</dbReference>
<comment type="caution">
    <text evidence="3">The sequence shown here is derived from an EMBL/GenBank/DDBJ whole genome shotgun (WGS) entry which is preliminary data.</text>
</comment>
<dbReference type="Gene3D" id="3.40.50.300">
    <property type="entry name" value="P-loop containing nucleotide triphosphate hydrolases"/>
    <property type="match status" value="2"/>
</dbReference>
<dbReference type="Pfam" id="PF13538">
    <property type="entry name" value="UvrD_C_2"/>
    <property type="match status" value="1"/>
</dbReference>
<dbReference type="Pfam" id="PF05970">
    <property type="entry name" value="PIF1"/>
    <property type="match status" value="1"/>
</dbReference>
<dbReference type="InterPro" id="IPR027417">
    <property type="entry name" value="P-loop_NTPase"/>
</dbReference>
<dbReference type="AlphaFoldDB" id="A0A6A7VIZ0"/>
<dbReference type="GO" id="GO:0006281">
    <property type="term" value="P:DNA repair"/>
    <property type="evidence" value="ECO:0007669"/>
    <property type="project" value="InterPro"/>
</dbReference>
<dbReference type="Proteomes" id="UP000358159">
    <property type="component" value="Unassembled WGS sequence"/>
</dbReference>
<dbReference type="InterPro" id="IPR051055">
    <property type="entry name" value="PIF1_helicase"/>
</dbReference>
<feature type="domain" description="DNA helicase Pif1-like DEAD-box helicase" evidence="1">
    <location>
        <begin position="71"/>
        <end position="261"/>
    </location>
</feature>
<dbReference type="GO" id="GO:0003678">
    <property type="term" value="F:DNA helicase activity"/>
    <property type="evidence" value="ECO:0007669"/>
    <property type="project" value="InterPro"/>
</dbReference>
<dbReference type="PANTHER" id="PTHR47642">
    <property type="entry name" value="ATP-DEPENDENT DNA HELICASE"/>
    <property type="match status" value="1"/>
</dbReference>
<dbReference type="InterPro" id="IPR010285">
    <property type="entry name" value="DNA_helicase_pif1-like_DEAD"/>
</dbReference>
<dbReference type="GO" id="GO:0000723">
    <property type="term" value="P:telomere maintenance"/>
    <property type="evidence" value="ECO:0007669"/>
    <property type="project" value="InterPro"/>
</dbReference>
<evidence type="ECO:0000259" key="1">
    <source>
        <dbReference type="Pfam" id="PF05970"/>
    </source>
</evidence>
<dbReference type="InterPro" id="IPR027785">
    <property type="entry name" value="UvrD-like_helicase_C"/>
</dbReference>
<evidence type="ECO:0000313" key="4">
    <source>
        <dbReference type="Proteomes" id="UP000358159"/>
    </source>
</evidence>
<sequence length="669" mass="76653">MNSFLKNVSSLFGFHSNSSQETENKGEGANMCSIQINEPIILSETNGDSVVRSMNIAEKVSYIEPKCSTQEEVYNYLTGSPSGITFVHGKAGCGKTYLINRITQKVQGCQVLVPTNLAASLYKGARTMHSFFYDAFDNLDEGYQNPENITSGKVASIRHSLVGVKLLVIDEISMVRADLFEMMNQICQKALENTLPFGGIAVVLVGDLFQLPPIVSDDAVYEYLKREYGGIYFFNSHIIQKELDNIKLFELAKSYRQQNDSEFVKILDEFRKPMSEKRKVQVINEINRRVVDEKDLPEDAVYIASSNEEVRNVNTKKLEELPGVKTTIDAEYVIRKRNSDETVTLKHSELPLKEDIREIIVPSAYDSQLIFKIGARVVLTKSSKRMGYINGDFGTILDFNGDYFTILLDKNKMSIMCPNPNDRYKASQKTEYRYEMIYDEQKHKLVRKTPFVQRTNQFPIKLAYAFTIHKAQGQTYNQVIIDLKSHIFAPGQLYVALSRARSLQDLYLTKPITYSDIISDDEIFVFLNKLRVNQQATTENKQEAVSVRNETIKVANPICDNFICFIRQREVCMSSAELMIHSLNAFKLLVHSGEYEKAFWELQKVMELIMSTYQTDDYSRMIDDFLVGNYTEKRCLNALNVIFEIYTDVIRHPLKQCQLDNRTLTVKLT</sequence>
<name>A0A6A7VIZ0_9BACT</name>
<organism evidence="3 4">
    <name type="scientific">Segatella copri</name>
    <dbReference type="NCBI Taxonomy" id="165179"/>
    <lineage>
        <taxon>Bacteria</taxon>
        <taxon>Pseudomonadati</taxon>
        <taxon>Bacteroidota</taxon>
        <taxon>Bacteroidia</taxon>
        <taxon>Bacteroidales</taxon>
        <taxon>Prevotellaceae</taxon>
        <taxon>Segatella</taxon>
    </lineage>
</organism>
<dbReference type="PANTHER" id="PTHR47642:SF6">
    <property type="entry name" value="ATP-DEPENDENT DNA HELICASE"/>
    <property type="match status" value="1"/>
</dbReference>
<evidence type="ECO:0000259" key="2">
    <source>
        <dbReference type="Pfam" id="PF13538"/>
    </source>
</evidence>